<dbReference type="GO" id="GO:0005385">
    <property type="term" value="F:zinc ion transmembrane transporter activity"/>
    <property type="evidence" value="ECO:0007669"/>
    <property type="project" value="TreeGrafter"/>
</dbReference>
<dbReference type="InterPro" id="IPR058533">
    <property type="entry name" value="Cation_efflux_TM"/>
</dbReference>
<keyword evidence="3" id="KW-0813">Transport</keyword>
<feature type="transmembrane region" description="Helical" evidence="8">
    <location>
        <begin position="168"/>
        <end position="186"/>
    </location>
</feature>
<keyword evidence="6" id="KW-0406">Ion transport</keyword>
<evidence type="ECO:0000256" key="4">
    <source>
        <dbReference type="ARBA" id="ARBA00022692"/>
    </source>
</evidence>
<evidence type="ECO:0000259" key="9">
    <source>
        <dbReference type="Pfam" id="PF01545"/>
    </source>
</evidence>
<evidence type="ECO:0000256" key="1">
    <source>
        <dbReference type="ARBA" id="ARBA00004141"/>
    </source>
</evidence>
<keyword evidence="7 8" id="KW-0472">Membrane</keyword>
<organism evidence="11 12">
    <name type="scientific">Baekduia soli</name>
    <dbReference type="NCBI Taxonomy" id="496014"/>
    <lineage>
        <taxon>Bacteria</taxon>
        <taxon>Bacillati</taxon>
        <taxon>Actinomycetota</taxon>
        <taxon>Thermoleophilia</taxon>
        <taxon>Solirubrobacterales</taxon>
        <taxon>Baekduiaceae</taxon>
        <taxon>Baekduia</taxon>
    </lineage>
</organism>
<feature type="transmembrane region" description="Helical" evidence="8">
    <location>
        <begin position="57"/>
        <end position="74"/>
    </location>
</feature>
<keyword evidence="12" id="KW-1185">Reference proteome</keyword>
<reference evidence="11 12" key="1">
    <citation type="journal article" date="2018" name="J. Microbiol.">
        <title>Baekduia soli gen. nov., sp. nov., a novel bacterium isolated from the soil of Baekdu Mountain and proposal of a novel family name, Baekduiaceae fam. nov.</title>
        <authorList>
            <person name="An D.S."/>
            <person name="Siddiqi M.Z."/>
            <person name="Kim K.H."/>
            <person name="Yu H.S."/>
            <person name="Im W.T."/>
        </authorList>
    </citation>
    <scope>NUCLEOTIDE SEQUENCE [LARGE SCALE GENOMIC DNA]</scope>
    <source>
        <strain evidence="11 12">BR7-21</strain>
    </source>
</reference>
<dbReference type="InterPro" id="IPR002524">
    <property type="entry name" value="Cation_efflux"/>
</dbReference>
<evidence type="ECO:0000313" key="11">
    <source>
        <dbReference type="EMBL" id="QEC48240.1"/>
    </source>
</evidence>
<dbReference type="InterPro" id="IPR036837">
    <property type="entry name" value="Cation_efflux_CTD_sf"/>
</dbReference>
<dbReference type="InterPro" id="IPR027470">
    <property type="entry name" value="Cation_efflux_CTD"/>
</dbReference>
<dbReference type="PANTHER" id="PTHR11562:SF17">
    <property type="entry name" value="RE54080P-RELATED"/>
    <property type="match status" value="1"/>
</dbReference>
<evidence type="ECO:0000256" key="5">
    <source>
        <dbReference type="ARBA" id="ARBA00022989"/>
    </source>
</evidence>
<dbReference type="KEGG" id="bsol:FSW04_12135"/>
<feature type="domain" description="Cation efflux protein cytoplasmic" evidence="10">
    <location>
        <begin position="222"/>
        <end position="295"/>
    </location>
</feature>
<dbReference type="Proteomes" id="UP000321805">
    <property type="component" value="Chromosome"/>
</dbReference>
<evidence type="ECO:0000256" key="7">
    <source>
        <dbReference type="ARBA" id="ARBA00023136"/>
    </source>
</evidence>
<feature type="transmembrane region" description="Helical" evidence="8">
    <location>
        <begin position="192"/>
        <end position="217"/>
    </location>
</feature>
<dbReference type="EMBL" id="CP042430">
    <property type="protein sequence ID" value="QEC48240.1"/>
    <property type="molecule type" value="Genomic_DNA"/>
</dbReference>
<name>A0A5B8U5E3_9ACTN</name>
<proteinExistence type="inferred from homology"/>
<evidence type="ECO:0000256" key="6">
    <source>
        <dbReference type="ARBA" id="ARBA00023065"/>
    </source>
</evidence>
<dbReference type="OrthoDB" id="9809646at2"/>
<dbReference type="Gene3D" id="1.20.1510.10">
    <property type="entry name" value="Cation efflux protein transmembrane domain"/>
    <property type="match status" value="1"/>
</dbReference>
<protein>
    <submittedName>
        <fullName evidence="11">Cation transporter</fullName>
    </submittedName>
</protein>
<feature type="transmembrane region" description="Helical" evidence="8">
    <location>
        <begin position="26"/>
        <end position="51"/>
    </location>
</feature>
<evidence type="ECO:0000259" key="10">
    <source>
        <dbReference type="Pfam" id="PF16916"/>
    </source>
</evidence>
<evidence type="ECO:0000313" key="12">
    <source>
        <dbReference type="Proteomes" id="UP000321805"/>
    </source>
</evidence>
<comment type="subcellular location">
    <subcellularLocation>
        <location evidence="1">Membrane</location>
        <topology evidence="1">Multi-pass membrane protein</topology>
    </subcellularLocation>
</comment>
<dbReference type="InterPro" id="IPR027469">
    <property type="entry name" value="Cation_efflux_TMD_sf"/>
</dbReference>
<feature type="domain" description="Cation efflux protein transmembrane" evidence="9">
    <location>
        <begin position="28"/>
        <end position="217"/>
    </location>
</feature>
<dbReference type="SUPFAM" id="SSF160240">
    <property type="entry name" value="Cation efflux protein cytoplasmic domain-like"/>
    <property type="match status" value="1"/>
</dbReference>
<evidence type="ECO:0000256" key="3">
    <source>
        <dbReference type="ARBA" id="ARBA00022448"/>
    </source>
</evidence>
<feature type="transmembrane region" description="Helical" evidence="8">
    <location>
        <begin position="94"/>
        <end position="113"/>
    </location>
</feature>
<dbReference type="GO" id="GO:0005886">
    <property type="term" value="C:plasma membrane"/>
    <property type="evidence" value="ECO:0007669"/>
    <property type="project" value="TreeGrafter"/>
</dbReference>
<dbReference type="Pfam" id="PF01545">
    <property type="entry name" value="Cation_efflux"/>
    <property type="match status" value="1"/>
</dbReference>
<sequence length="311" mass="32523">MSARAPEPSSGHGHSHAVPQGADSRLLAIALAINAGFMVVEVVVGAIAGSLALLSDAAHMLTDVAALGLAIVAARLAQRRPSGSMTFGWRRAEILSALVNGVTLVILAAFIAYEGVRRLAQPPEVQAWLVLWVGFAGLGVNGAAAYVLSKASGGLNMRGAWLHNLTDAYASVGTMAAAGVILLTGFQRADAIASLLIAVPMLWMGASLAKAAALVLLEAAPEGIDPDAIGQAMAHEPDIVEVHDLHVWEVSSGFPSLSAHVLVASDRDCHVARRRLEQLIHERYGIEHTTLQVDHVGGELLRIERRPPSGG</sequence>
<dbReference type="AlphaFoldDB" id="A0A5B8U5E3"/>
<keyword evidence="5 8" id="KW-1133">Transmembrane helix</keyword>
<evidence type="ECO:0000256" key="8">
    <source>
        <dbReference type="SAM" id="Phobius"/>
    </source>
</evidence>
<gene>
    <name evidence="11" type="ORF">FSW04_12135</name>
</gene>
<comment type="similarity">
    <text evidence="2">Belongs to the cation diffusion facilitator (CDF) transporter (TC 2.A.4) family. SLC30A subfamily.</text>
</comment>
<dbReference type="RefSeq" id="WP_146919557.1">
    <property type="nucleotide sequence ID" value="NZ_CP042430.1"/>
</dbReference>
<dbReference type="SUPFAM" id="SSF161111">
    <property type="entry name" value="Cation efflux protein transmembrane domain-like"/>
    <property type="match status" value="1"/>
</dbReference>
<dbReference type="NCBIfam" id="TIGR01297">
    <property type="entry name" value="CDF"/>
    <property type="match status" value="1"/>
</dbReference>
<keyword evidence="4 8" id="KW-0812">Transmembrane</keyword>
<dbReference type="Pfam" id="PF16916">
    <property type="entry name" value="ZT_dimer"/>
    <property type="match status" value="1"/>
</dbReference>
<dbReference type="PANTHER" id="PTHR11562">
    <property type="entry name" value="CATION EFFLUX PROTEIN/ ZINC TRANSPORTER"/>
    <property type="match status" value="1"/>
</dbReference>
<evidence type="ECO:0000256" key="2">
    <source>
        <dbReference type="ARBA" id="ARBA00008873"/>
    </source>
</evidence>
<dbReference type="InterPro" id="IPR050681">
    <property type="entry name" value="CDF/SLC30A"/>
</dbReference>
<feature type="transmembrane region" description="Helical" evidence="8">
    <location>
        <begin position="125"/>
        <end position="148"/>
    </location>
</feature>
<accession>A0A5B8U5E3</accession>